<dbReference type="RefSeq" id="WP_092350768.1">
    <property type="nucleotide sequence ID" value="NZ_CZVW01000021.1"/>
</dbReference>
<reference evidence="14" key="1">
    <citation type="submission" date="2015-11" db="EMBL/GenBank/DDBJ databases">
        <authorList>
            <person name="Varghese N."/>
        </authorList>
    </citation>
    <scope>NUCLEOTIDE SEQUENCE [LARGE SCALE GENOMIC DNA]</scope>
    <source>
        <strain evidence="14">JGI-23</strain>
    </source>
</reference>
<dbReference type="PROSITE" id="PS51278">
    <property type="entry name" value="GATASE_TYPE_2"/>
    <property type="match status" value="1"/>
</dbReference>
<keyword evidence="4 7" id="KW-0808">Transferase</keyword>
<organism evidence="13 14">
    <name type="scientific">Candidatus Chryseopegocella kryptomonas</name>
    <dbReference type="NCBI Taxonomy" id="1633643"/>
    <lineage>
        <taxon>Bacteria</taxon>
        <taxon>Pseudomonadati</taxon>
        <taxon>Candidatus Kryptoniota</taxon>
        <taxon>Candidatus Chryseopegocella</taxon>
    </lineage>
</organism>
<dbReference type="Pfam" id="PF13537">
    <property type="entry name" value="GATase_7"/>
    <property type="match status" value="1"/>
</dbReference>
<keyword evidence="7 11" id="KW-0408">Iron</keyword>
<dbReference type="InterPro" id="IPR000836">
    <property type="entry name" value="PRTase_dom"/>
</dbReference>
<feature type="domain" description="Glutamine amidotransferase type-2" evidence="12">
    <location>
        <begin position="2"/>
        <end position="229"/>
    </location>
</feature>
<dbReference type="PIRSF" id="PIRSF000485">
    <property type="entry name" value="Amd_phspho_trans"/>
    <property type="match status" value="1"/>
</dbReference>
<feature type="binding site" evidence="7 11">
    <location>
        <position position="251"/>
    </location>
    <ligand>
        <name>[4Fe-4S] cluster</name>
        <dbReference type="ChEBI" id="CHEBI:49883"/>
    </ligand>
</feature>
<dbReference type="NCBIfam" id="TIGR01134">
    <property type="entry name" value="purF"/>
    <property type="match status" value="1"/>
</dbReference>
<dbReference type="EMBL" id="CZVW01000021">
    <property type="protein sequence ID" value="CUT04227.1"/>
    <property type="molecule type" value="Genomic_DNA"/>
</dbReference>
<dbReference type="SUPFAM" id="SSF56235">
    <property type="entry name" value="N-terminal nucleophile aminohydrolases (Ntn hydrolases)"/>
    <property type="match status" value="1"/>
</dbReference>
<dbReference type="GO" id="GO:0051539">
    <property type="term" value="F:4 iron, 4 sulfur cluster binding"/>
    <property type="evidence" value="ECO:0007669"/>
    <property type="project" value="UniProtKB-KW"/>
</dbReference>
<comment type="catalytic activity">
    <reaction evidence="7 8">
        <text>5-phospho-beta-D-ribosylamine + L-glutamate + diphosphate = 5-phospho-alpha-D-ribose 1-diphosphate + L-glutamine + H2O</text>
        <dbReference type="Rhea" id="RHEA:14905"/>
        <dbReference type="ChEBI" id="CHEBI:15377"/>
        <dbReference type="ChEBI" id="CHEBI:29985"/>
        <dbReference type="ChEBI" id="CHEBI:33019"/>
        <dbReference type="ChEBI" id="CHEBI:58017"/>
        <dbReference type="ChEBI" id="CHEBI:58359"/>
        <dbReference type="ChEBI" id="CHEBI:58681"/>
        <dbReference type="EC" id="2.4.2.14"/>
    </reaction>
</comment>
<evidence type="ECO:0000313" key="14">
    <source>
        <dbReference type="Proteomes" id="UP000199197"/>
    </source>
</evidence>
<keyword evidence="7 10" id="KW-0479">Metal-binding</keyword>
<dbReference type="GO" id="GO:0004044">
    <property type="term" value="F:amidophosphoribosyltransferase activity"/>
    <property type="evidence" value="ECO:0007669"/>
    <property type="project" value="UniProtKB-UniRule"/>
</dbReference>
<dbReference type="GO" id="GO:0006189">
    <property type="term" value="P:'de novo' IMP biosynthetic process"/>
    <property type="evidence" value="ECO:0007669"/>
    <property type="project" value="UniProtKB-UniRule"/>
</dbReference>
<comment type="pathway">
    <text evidence="1 7 8">Purine metabolism; IMP biosynthesis via de novo pathway; N(1)-(5-phospho-D-ribosyl)glycinamide from 5-phospho-alpha-D-ribose 1-diphosphate: step 1/2.</text>
</comment>
<feature type="binding site" evidence="7 11">
    <location>
        <position position="463"/>
    </location>
    <ligand>
        <name>[4Fe-4S] cluster</name>
        <dbReference type="ChEBI" id="CHEBI:49883"/>
    </ligand>
</feature>
<evidence type="ECO:0000256" key="7">
    <source>
        <dbReference type="HAMAP-Rule" id="MF_01931"/>
    </source>
</evidence>
<sequence>MCGIFGIYGHPQSALMTYYGLYALQHRGQESTGIVSCEKDELTGKTKFNYHKGIGLVSEVFKDEKIITEYLKGTSAIGHNRYSTTGALNRSNIQPFVVHYKNGNLAIAHNGNLTNTRYLRNNLQSEGTIFQSSTDTEIILHLIARSQKEDQIEQIKDALNQIEGAYSLVILTDDKLIAVRDPYGFRPLALGVTEDGAYVVASETCAFDLINATYIRDVLPGEIVVIDDEVLKTGKIKSFWIEKKIEKQAFCIFEFIYFSRPDSKIFGENVDKVRRKLGKLLAHEHPAPNSTEEDKVIVINVPDSSNTATLGFVTESIKLGNNVKIEIGLIRSHYVGRTFIQPQQNMRELKVKVKFNTVKGVLQGRRVVIVDDSIVRGTTSKALVKLIKDAGAKEVHFRVASPPIKFPCYYGMDFPTQDELIASRLNGDVEKIREELGVESIGYLSVEKLLEAAPKHLSFCTACFTGNYPTLIEEKPEKFEYEIFIKSADEKFD</sequence>
<protein>
    <recommendedName>
        <fullName evidence="7">Amidophosphoribosyltransferase</fullName>
        <shortName evidence="7">ATase</shortName>
        <ecNumber evidence="7">2.4.2.14</ecNumber>
    </recommendedName>
    <alternativeName>
        <fullName evidence="7">Glutamine phosphoribosylpyrophosphate amidotransferase</fullName>
        <shortName evidence="7">GPATase</shortName>
    </alternativeName>
</protein>
<proteinExistence type="inferred from homology"/>
<dbReference type="InterPro" id="IPR035584">
    <property type="entry name" value="PurF_N"/>
</dbReference>
<evidence type="ECO:0000259" key="12">
    <source>
        <dbReference type="PROSITE" id="PS51278"/>
    </source>
</evidence>
<dbReference type="UniPathway" id="UPA00074">
    <property type="reaction ID" value="UER00124"/>
</dbReference>
<dbReference type="SUPFAM" id="SSF53271">
    <property type="entry name" value="PRTase-like"/>
    <property type="match status" value="1"/>
</dbReference>
<dbReference type="GO" id="GO:0009113">
    <property type="term" value="P:purine nucleobase biosynthetic process"/>
    <property type="evidence" value="ECO:0007669"/>
    <property type="project" value="UniProtKB-UniRule"/>
</dbReference>
<dbReference type="Gene3D" id="3.40.50.2020">
    <property type="match status" value="1"/>
</dbReference>
<dbReference type="EC" id="2.4.2.14" evidence="7"/>
<evidence type="ECO:0000256" key="5">
    <source>
        <dbReference type="ARBA" id="ARBA00022755"/>
    </source>
</evidence>
<dbReference type="InterPro" id="IPR029057">
    <property type="entry name" value="PRTase-like"/>
</dbReference>
<evidence type="ECO:0000256" key="4">
    <source>
        <dbReference type="ARBA" id="ARBA00022679"/>
    </source>
</evidence>
<comment type="cofactor">
    <cofactor evidence="7 10">
        <name>Mg(2+)</name>
        <dbReference type="ChEBI" id="CHEBI:18420"/>
    </cofactor>
    <text evidence="7 10">Binds 1 Mg(2+) ion per subunit.</text>
</comment>
<evidence type="ECO:0000256" key="6">
    <source>
        <dbReference type="ARBA" id="ARBA00022962"/>
    </source>
</evidence>
<keyword evidence="7" id="KW-0004">4Fe-4S</keyword>
<keyword evidence="6 7" id="KW-0315">Glutamine amidotransferase</keyword>
<dbReference type="InterPro" id="IPR005854">
    <property type="entry name" value="PurF"/>
</dbReference>
<evidence type="ECO:0000313" key="13">
    <source>
        <dbReference type="EMBL" id="CUT04227.1"/>
    </source>
</evidence>
<dbReference type="PANTHER" id="PTHR11907">
    <property type="entry name" value="AMIDOPHOSPHORIBOSYLTRANSFERASE"/>
    <property type="match status" value="1"/>
</dbReference>
<dbReference type="CDD" id="cd00715">
    <property type="entry name" value="GPATase_N"/>
    <property type="match status" value="1"/>
</dbReference>
<keyword evidence="5 7" id="KW-0658">Purine biosynthesis</keyword>
<dbReference type="HAMAP" id="MF_01931">
    <property type="entry name" value="PurF"/>
    <property type="match status" value="1"/>
</dbReference>
<comment type="similarity">
    <text evidence="2 7 8">In the C-terminal section; belongs to the purine/pyrimidine phosphoribosyltransferase family.</text>
</comment>
<keyword evidence="14" id="KW-1185">Reference proteome</keyword>
<feature type="binding site" evidence="7 11">
    <location>
        <position position="460"/>
    </location>
    <ligand>
        <name>[4Fe-4S] cluster</name>
        <dbReference type="ChEBI" id="CHEBI:49883"/>
    </ligand>
</feature>
<evidence type="ECO:0000256" key="2">
    <source>
        <dbReference type="ARBA" id="ARBA00010138"/>
    </source>
</evidence>
<evidence type="ECO:0000256" key="1">
    <source>
        <dbReference type="ARBA" id="ARBA00005209"/>
    </source>
</evidence>
<comment type="cofactor">
    <cofactor evidence="7 11">
        <name>[4Fe-4S] cluster</name>
        <dbReference type="ChEBI" id="CHEBI:49883"/>
    </cofactor>
    <text evidence="7 11">Binds 1 [4Fe-4S] cluster per subunit.</text>
</comment>
<evidence type="ECO:0000256" key="9">
    <source>
        <dbReference type="PIRSR" id="PIRSR000485-1"/>
    </source>
</evidence>
<dbReference type="Gene3D" id="3.60.20.10">
    <property type="entry name" value="Glutamine Phosphoribosylpyrophosphate, subunit 1, domain 1"/>
    <property type="match status" value="1"/>
</dbReference>
<keyword evidence="7 11" id="KW-0411">Iron-sulfur</keyword>
<accession>A0A0N7MYH1</accession>
<evidence type="ECO:0000256" key="10">
    <source>
        <dbReference type="PIRSR" id="PIRSR000485-2"/>
    </source>
</evidence>
<evidence type="ECO:0000256" key="11">
    <source>
        <dbReference type="PIRSR" id="PIRSR000485-3"/>
    </source>
</evidence>
<feature type="active site" description="Nucleophile" evidence="7 9">
    <location>
        <position position="2"/>
    </location>
</feature>
<evidence type="ECO:0000256" key="8">
    <source>
        <dbReference type="PIRNR" id="PIRNR000485"/>
    </source>
</evidence>
<dbReference type="InterPro" id="IPR017932">
    <property type="entry name" value="GATase_2_dom"/>
</dbReference>
<dbReference type="CDD" id="cd06223">
    <property type="entry name" value="PRTases_typeI"/>
    <property type="match status" value="1"/>
</dbReference>
<keyword evidence="7 10" id="KW-0460">Magnesium</keyword>
<feature type="binding site" evidence="7 10">
    <location>
        <position position="371"/>
    </location>
    <ligand>
        <name>Mg(2+)</name>
        <dbReference type="ChEBI" id="CHEBI:18420"/>
    </ligand>
</feature>
<dbReference type="Proteomes" id="UP000199197">
    <property type="component" value="Unassembled WGS sequence"/>
</dbReference>
<feature type="binding site" evidence="7 11">
    <location>
        <position position="408"/>
    </location>
    <ligand>
        <name>[4Fe-4S] cluster</name>
        <dbReference type="ChEBI" id="CHEBI:49883"/>
    </ligand>
</feature>
<keyword evidence="3 7" id="KW-0328">Glycosyltransferase</keyword>
<dbReference type="GO" id="GO:0000287">
    <property type="term" value="F:magnesium ion binding"/>
    <property type="evidence" value="ECO:0007669"/>
    <property type="project" value="UniProtKB-UniRule"/>
</dbReference>
<name>A0A0N7MYH1_9BACT</name>
<dbReference type="AlphaFoldDB" id="A0A0N7MYH1"/>
<dbReference type="OrthoDB" id="9801213at2"/>
<dbReference type="InterPro" id="IPR029055">
    <property type="entry name" value="Ntn_hydrolases_N"/>
</dbReference>
<comment type="function">
    <text evidence="7">Catalyzes the formation of phosphoribosylamine from phosphoribosylpyrophosphate (PRPP) and glutamine.</text>
</comment>
<gene>
    <name evidence="7" type="primary">purF</name>
    <name evidence="13" type="ORF">JGI23_01671</name>
</gene>
<feature type="binding site" evidence="7 10">
    <location>
        <position position="372"/>
    </location>
    <ligand>
        <name>Mg(2+)</name>
        <dbReference type="ChEBI" id="CHEBI:18420"/>
    </ligand>
</feature>
<evidence type="ECO:0000256" key="3">
    <source>
        <dbReference type="ARBA" id="ARBA00022676"/>
    </source>
</evidence>
<feature type="binding site" evidence="7 10">
    <location>
        <position position="304"/>
    </location>
    <ligand>
        <name>Mg(2+)</name>
        <dbReference type="ChEBI" id="CHEBI:18420"/>
    </ligand>
</feature>